<dbReference type="PANTHER" id="PTHR30487">
    <property type="entry name" value="TYPE 4 PREPILIN-LIKE PROTEINS LEADER PEPTIDE-PROCESSING ENZYME"/>
    <property type="match status" value="1"/>
</dbReference>
<keyword evidence="5 7" id="KW-1133">Transmembrane helix</keyword>
<evidence type="ECO:0000256" key="1">
    <source>
        <dbReference type="ARBA" id="ARBA00004651"/>
    </source>
</evidence>
<name>A0A3M7TX78_9BACI</name>
<dbReference type="GO" id="GO:0005886">
    <property type="term" value="C:plasma membrane"/>
    <property type="evidence" value="ECO:0007669"/>
    <property type="project" value="UniProtKB-SubCell"/>
</dbReference>
<evidence type="ECO:0000313" key="11">
    <source>
        <dbReference type="Proteomes" id="UP000278746"/>
    </source>
</evidence>
<dbReference type="InterPro" id="IPR000045">
    <property type="entry name" value="Prepilin_IV_endopep_pep"/>
</dbReference>
<reference evidence="10 11" key="1">
    <citation type="submission" date="2018-10" db="EMBL/GenBank/DDBJ databases">
        <title>Bacillus Keqinensis sp. nov., a moderately halophilic bacterium isolated from a saline-alkaline lake.</title>
        <authorList>
            <person name="Wang H."/>
        </authorList>
    </citation>
    <scope>NUCLEOTIDE SEQUENCE [LARGE SCALE GENOMIC DNA]</scope>
    <source>
        <strain evidence="10 11">KQ-3</strain>
    </source>
</reference>
<evidence type="ECO:0000256" key="7">
    <source>
        <dbReference type="SAM" id="Phobius"/>
    </source>
</evidence>
<dbReference type="GO" id="GO:0004190">
    <property type="term" value="F:aspartic-type endopeptidase activity"/>
    <property type="evidence" value="ECO:0007669"/>
    <property type="project" value="InterPro"/>
</dbReference>
<feature type="transmembrane region" description="Helical" evidence="7">
    <location>
        <begin position="6"/>
        <end position="25"/>
    </location>
</feature>
<feature type="domain" description="Prepilin type IV endopeptidase peptidase" evidence="8">
    <location>
        <begin position="104"/>
        <end position="209"/>
    </location>
</feature>
<comment type="caution">
    <text evidence="10">The sequence shown here is derived from an EMBL/GenBank/DDBJ whole genome shotgun (WGS) entry which is preliminary data.</text>
</comment>
<dbReference type="InterPro" id="IPR010627">
    <property type="entry name" value="Prepilin_pept_A24_N"/>
</dbReference>
<protein>
    <submittedName>
        <fullName evidence="10">Prepilin peptidase</fullName>
    </submittedName>
</protein>
<evidence type="ECO:0000256" key="5">
    <source>
        <dbReference type="ARBA" id="ARBA00022989"/>
    </source>
</evidence>
<keyword evidence="4 7" id="KW-0812">Transmembrane</keyword>
<feature type="transmembrane region" description="Helical" evidence="7">
    <location>
        <begin position="100"/>
        <end position="116"/>
    </location>
</feature>
<dbReference type="EMBL" id="RHIB01000001">
    <property type="protein sequence ID" value="RNA70217.1"/>
    <property type="molecule type" value="Genomic_DNA"/>
</dbReference>
<feature type="domain" description="Prepilin peptidase A24 N-terminal" evidence="9">
    <location>
        <begin position="11"/>
        <end position="93"/>
    </location>
</feature>
<dbReference type="AlphaFoldDB" id="A0A3M7TX78"/>
<evidence type="ECO:0000313" key="10">
    <source>
        <dbReference type="EMBL" id="RNA70217.1"/>
    </source>
</evidence>
<feature type="transmembrane region" description="Helical" evidence="7">
    <location>
        <begin position="148"/>
        <end position="168"/>
    </location>
</feature>
<evidence type="ECO:0000259" key="9">
    <source>
        <dbReference type="Pfam" id="PF06750"/>
    </source>
</evidence>
<feature type="transmembrane region" description="Helical" evidence="7">
    <location>
        <begin position="225"/>
        <end position="247"/>
    </location>
</feature>
<evidence type="ECO:0000256" key="4">
    <source>
        <dbReference type="ARBA" id="ARBA00022692"/>
    </source>
</evidence>
<sequence>MEILISVYVFLFGLIFGSFFNVVGMRMPNKESIIKPRSRCPECGHTLSAWELIPVVSYIFLRGKCKDCSKRVSPLYPLMETATGGLFLLSYLHWGFSFELIVSLLFVSMLVIITVSDLTSYLILNKVLMFFFIPLLLLRLTVADLYPWWIPIVGMLTGFGILFALAVLSRGGMGGGDVKLYAVIGVVLGFPGVLMSIFFASLIGAVIGIFGVLFKGMNRKSSIPFGPSIALGSIIVYFYGIQIWNWYMKIF</sequence>
<keyword evidence="11" id="KW-1185">Reference proteome</keyword>
<comment type="similarity">
    <text evidence="2">Belongs to the peptidase A24 family.</text>
</comment>
<dbReference type="RefSeq" id="WP_122897788.1">
    <property type="nucleotide sequence ID" value="NZ_RHIB01000001.1"/>
</dbReference>
<keyword evidence="3" id="KW-1003">Cell membrane</keyword>
<comment type="subcellular location">
    <subcellularLocation>
        <location evidence="1">Cell membrane</location>
        <topology evidence="1">Multi-pass membrane protein</topology>
    </subcellularLocation>
</comment>
<dbReference type="InterPro" id="IPR050882">
    <property type="entry name" value="Prepilin_peptidase/N-MTase"/>
</dbReference>
<dbReference type="GO" id="GO:0006465">
    <property type="term" value="P:signal peptide processing"/>
    <property type="evidence" value="ECO:0007669"/>
    <property type="project" value="TreeGrafter"/>
</dbReference>
<keyword evidence="6 7" id="KW-0472">Membrane</keyword>
<accession>A0A3M7TX78</accession>
<dbReference type="Pfam" id="PF06750">
    <property type="entry name" value="A24_N_bact"/>
    <property type="match status" value="1"/>
</dbReference>
<dbReference type="Pfam" id="PF01478">
    <property type="entry name" value="Peptidase_A24"/>
    <property type="match status" value="1"/>
</dbReference>
<dbReference type="OrthoDB" id="9789291at2"/>
<dbReference type="Gene3D" id="1.20.120.1220">
    <property type="match status" value="1"/>
</dbReference>
<proteinExistence type="inferred from homology"/>
<feature type="transmembrane region" description="Helical" evidence="7">
    <location>
        <begin position="180"/>
        <end position="213"/>
    </location>
</feature>
<dbReference type="Proteomes" id="UP000278746">
    <property type="component" value="Unassembled WGS sequence"/>
</dbReference>
<evidence type="ECO:0000259" key="8">
    <source>
        <dbReference type="Pfam" id="PF01478"/>
    </source>
</evidence>
<dbReference type="PANTHER" id="PTHR30487:SF0">
    <property type="entry name" value="PREPILIN LEADER PEPTIDASE_N-METHYLTRANSFERASE-RELATED"/>
    <property type="match status" value="1"/>
</dbReference>
<feature type="transmembrane region" description="Helical" evidence="7">
    <location>
        <begin position="123"/>
        <end position="142"/>
    </location>
</feature>
<organism evidence="10 11">
    <name type="scientific">Alteribacter keqinensis</name>
    <dbReference type="NCBI Taxonomy" id="2483800"/>
    <lineage>
        <taxon>Bacteria</taxon>
        <taxon>Bacillati</taxon>
        <taxon>Bacillota</taxon>
        <taxon>Bacilli</taxon>
        <taxon>Bacillales</taxon>
        <taxon>Bacillaceae</taxon>
        <taxon>Alteribacter</taxon>
    </lineage>
</organism>
<evidence type="ECO:0000256" key="6">
    <source>
        <dbReference type="ARBA" id="ARBA00023136"/>
    </source>
</evidence>
<evidence type="ECO:0000256" key="2">
    <source>
        <dbReference type="ARBA" id="ARBA00005801"/>
    </source>
</evidence>
<gene>
    <name evidence="10" type="ORF">EBO34_09905</name>
</gene>
<evidence type="ECO:0000256" key="3">
    <source>
        <dbReference type="ARBA" id="ARBA00022475"/>
    </source>
</evidence>